<dbReference type="Proteomes" id="UP000185578">
    <property type="component" value="Unassembled WGS sequence"/>
</dbReference>
<evidence type="ECO:0000313" key="2">
    <source>
        <dbReference type="Proteomes" id="UP000185578"/>
    </source>
</evidence>
<reference evidence="1 2" key="1">
    <citation type="submission" date="2016-12" db="EMBL/GenBank/DDBJ databases">
        <authorList>
            <person name="Song W.-J."/>
            <person name="Kurnit D.M."/>
        </authorList>
    </citation>
    <scope>NUCLEOTIDE SEQUENCE [LARGE SCALE GENOMIC DNA]</scope>
    <source>
        <strain evidence="1 2">PCL1601</strain>
    </source>
</reference>
<dbReference type="EMBL" id="MSCT01000009">
    <property type="protein sequence ID" value="OLF54487.1"/>
    <property type="molecule type" value="Genomic_DNA"/>
</dbReference>
<organism evidence="1 2">
    <name type="scientific">Pseudomonas chlororaphis</name>
    <dbReference type="NCBI Taxonomy" id="587753"/>
    <lineage>
        <taxon>Bacteria</taxon>
        <taxon>Pseudomonadati</taxon>
        <taxon>Pseudomonadota</taxon>
        <taxon>Gammaproteobacteria</taxon>
        <taxon>Pseudomonadales</taxon>
        <taxon>Pseudomonadaceae</taxon>
        <taxon>Pseudomonas</taxon>
    </lineage>
</organism>
<evidence type="ECO:0000313" key="1">
    <source>
        <dbReference type="EMBL" id="OLF54487.1"/>
    </source>
</evidence>
<dbReference type="OrthoDB" id="6851594at2"/>
<gene>
    <name evidence="1" type="ORF">BTN82_10790</name>
</gene>
<dbReference type="RefSeq" id="WP_075119108.1">
    <property type="nucleotide sequence ID" value="NZ_MSCT01000009.1"/>
</dbReference>
<protein>
    <submittedName>
        <fullName evidence="1">Uncharacterized protein</fullName>
    </submittedName>
</protein>
<accession>A0A1Q8ERR2</accession>
<proteinExistence type="predicted"/>
<comment type="caution">
    <text evidence="1">The sequence shown here is derived from an EMBL/GenBank/DDBJ whole genome shotgun (WGS) entry which is preliminary data.</text>
</comment>
<dbReference type="AlphaFoldDB" id="A0A1Q8ERR2"/>
<name>A0A1Q8ERR2_9PSED</name>
<sequence length="206" mass="23361">MSVFDRIKSFIDRAPKEQIAGYSPPELQSVFIAPLPSPAPALPLTPPAISLEDRGVPAYYWAFLINGNDLGALQTLIESSFTLTNERSFNDLPVKQYENPQKNQHLIVFTSPREFNAVTVRLVTNSADLLHTIHRQGFAVPPPWIAFEGYDPSWWGEHLQGAQGYYNDHYFYPFFKGLSDTEKQAYYVRYNATPEWIGSLELMGGE</sequence>